<organism evidence="1 2">
    <name type="scientific">Arachis hypogaea</name>
    <name type="common">Peanut</name>
    <dbReference type="NCBI Taxonomy" id="3818"/>
    <lineage>
        <taxon>Eukaryota</taxon>
        <taxon>Viridiplantae</taxon>
        <taxon>Streptophyta</taxon>
        <taxon>Embryophyta</taxon>
        <taxon>Tracheophyta</taxon>
        <taxon>Spermatophyta</taxon>
        <taxon>Magnoliopsida</taxon>
        <taxon>eudicotyledons</taxon>
        <taxon>Gunneridae</taxon>
        <taxon>Pentapetalae</taxon>
        <taxon>rosids</taxon>
        <taxon>fabids</taxon>
        <taxon>Fabales</taxon>
        <taxon>Fabaceae</taxon>
        <taxon>Papilionoideae</taxon>
        <taxon>50 kb inversion clade</taxon>
        <taxon>dalbergioids sensu lato</taxon>
        <taxon>Dalbergieae</taxon>
        <taxon>Pterocarpus clade</taxon>
        <taxon>Arachis</taxon>
    </lineage>
</organism>
<dbReference type="EMBL" id="SDMP01000019">
    <property type="protein sequence ID" value="RYQ89872.1"/>
    <property type="molecule type" value="Genomic_DNA"/>
</dbReference>
<comment type="caution">
    <text evidence="1">The sequence shown here is derived from an EMBL/GenBank/DDBJ whole genome shotgun (WGS) entry which is preliminary data.</text>
</comment>
<dbReference type="PANTHER" id="PTHR33240">
    <property type="entry name" value="OS08G0508500 PROTEIN"/>
    <property type="match status" value="1"/>
</dbReference>
<accession>A0A444XJP2</accession>
<name>A0A444XJP2_ARAHY</name>
<dbReference type="Proteomes" id="UP000289738">
    <property type="component" value="Chromosome B09"/>
</dbReference>
<dbReference type="InterPro" id="IPR021109">
    <property type="entry name" value="Peptidase_aspartic_dom_sf"/>
</dbReference>
<sequence>MLYLTLRLQQFLKNNGETCPKGIPSLAKLDKGKVLAEIPSVDKVKDVDLDEEYFEEGDNDMIGTILIIPTEYLGEYEGDTEEDYNMDAEEAFSFIQYEDEPGYFLRPTKKQNSHLRPLHITTTLSEIKVNKVLIDGGAVISLLPERMLMKVGKHPDDLVPTNIAVTDFSGSFIPAKGLVTLGVKVGSSERNTVFVVVPLKASYNALLGRDWIHRVGAVPSTVNQSVLLWTKDGKPEVVKTYSNLYVEQLHVDFRVYNPKLKSLNVDRALNSYNCEGCYLSSEGLTVKLRHPHLNVTLTGWDFEFSHGLSFSSMCNANDSVRRTADLIVEVHWVENKVDVN</sequence>
<dbReference type="Gene3D" id="2.40.70.10">
    <property type="entry name" value="Acid Proteases"/>
    <property type="match status" value="1"/>
</dbReference>
<evidence type="ECO:0000313" key="1">
    <source>
        <dbReference type="EMBL" id="RYQ89872.1"/>
    </source>
</evidence>
<evidence type="ECO:0008006" key="3">
    <source>
        <dbReference type="Google" id="ProtNLM"/>
    </source>
</evidence>
<reference evidence="1 2" key="1">
    <citation type="submission" date="2019-01" db="EMBL/GenBank/DDBJ databases">
        <title>Sequencing of cultivated peanut Arachis hypogaea provides insights into genome evolution and oil improvement.</title>
        <authorList>
            <person name="Chen X."/>
        </authorList>
    </citation>
    <scope>NUCLEOTIDE SEQUENCE [LARGE SCALE GENOMIC DNA]</scope>
    <source>
        <strain evidence="2">cv. Fuhuasheng</strain>
        <tissue evidence="1">Leaves</tissue>
    </source>
</reference>
<proteinExistence type="predicted"/>
<dbReference type="PANTHER" id="PTHR33240:SF15">
    <property type="entry name" value="GAG-PRO-LIKE PROTEIN"/>
    <property type="match status" value="1"/>
</dbReference>
<dbReference type="SUPFAM" id="SSF50630">
    <property type="entry name" value="Acid proteases"/>
    <property type="match status" value="1"/>
</dbReference>
<dbReference type="AlphaFoldDB" id="A0A444XJP2"/>
<evidence type="ECO:0000313" key="2">
    <source>
        <dbReference type="Proteomes" id="UP000289738"/>
    </source>
</evidence>
<keyword evidence="2" id="KW-1185">Reference proteome</keyword>
<protein>
    <recommendedName>
        <fullName evidence="3">Peptidase A2 domain-containing protein</fullName>
    </recommendedName>
</protein>
<gene>
    <name evidence="1" type="ORF">Ahy_B09g096281</name>
</gene>